<name>X1G969_9ZZZZ</name>
<feature type="domain" description="ABC transmembrane type-1" evidence="8">
    <location>
        <begin position="74"/>
        <end position="287"/>
    </location>
</feature>
<dbReference type="Pfam" id="PF00528">
    <property type="entry name" value="BPD_transp_1"/>
    <property type="match status" value="1"/>
</dbReference>
<reference evidence="9" key="1">
    <citation type="journal article" date="2014" name="Front. Microbiol.">
        <title>High frequency of phylogenetically diverse reductive dehalogenase-homologous genes in deep subseafloor sedimentary metagenomes.</title>
        <authorList>
            <person name="Kawai M."/>
            <person name="Futagami T."/>
            <person name="Toyoda A."/>
            <person name="Takaki Y."/>
            <person name="Nishi S."/>
            <person name="Hori S."/>
            <person name="Arai W."/>
            <person name="Tsubouchi T."/>
            <person name="Morono Y."/>
            <person name="Uchiyama I."/>
            <person name="Ito T."/>
            <person name="Fujiyama A."/>
            <person name="Inagaki F."/>
            <person name="Takami H."/>
        </authorList>
    </citation>
    <scope>NUCLEOTIDE SEQUENCE</scope>
    <source>
        <strain evidence="9">Expedition CK06-06</strain>
    </source>
</reference>
<organism evidence="9">
    <name type="scientific">marine sediment metagenome</name>
    <dbReference type="NCBI Taxonomy" id="412755"/>
    <lineage>
        <taxon>unclassified sequences</taxon>
        <taxon>metagenomes</taxon>
        <taxon>ecological metagenomes</taxon>
    </lineage>
</organism>
<dbReference type="AlphaFoldDB" id="X1G969"/>
<evidence type="ECO:0000259" key="8">
    <source>
        <dbReference type="PROSITE" id="PS50928"/>
    </source>
</evidence>
<evidence type="ECO:0000256" key="7">
    <source>
        <dbReference type="SAM" id="Phobius"/>
    </source>
</evidence>
<dbReference type="PANTHER" id="PTHR43005">
    <property type="entry name" value="BLR7065 PROTEIN"/>
    <property type="match status" value="1"/>
</dbReference>
<sequence>MKKRKVFYIHKLTPYFMILPAVIVLILIAIYPMVFSFWVSLHRWYLGRPHLFPFIGLENYYALIFKDSVFRRAFLNTLVLVGVCIPVEFALGTMLAVLLNRDDIKGKKIFRVCLIMPVVITPVVAGVLWKFQFHPFYGIINYFISLVGGKGIQWLADPRFALPSVMIVDIWQWTPFMFLVLYAGLLSLSKEPFEAAKIDGASEWQLLKHLTIPLLIPIIVVVLLIRTMDIIKVFDTVYVLTRGGPGDATEVLTLYNFRVGLNYFYMRRAATISWIIAIFVILLAQLFFRILGTEFYKKRT</sequence>
<feature type="transmembrane region" description="Helical" evidence="7">
    <location>
        <begin position="271"/>
        <end position="291"/>
    </location>
</feature>
<protein>
    <recommendedName>
        <fullName evidence="8">ABC transmembrane type-1 domain-containing protein</fullName>
    </recommendedName>
</protein>
<evidence type="ECO:0000256" key="6">
    <source>
        <dbReference type="ARBA" id="ARBA00023136"/>
    </source>
</evidence>
<keyword evidence="6 7" id="KW-0472">Membrane</keyword>
<comment type="subcellular location">
    <subcellularLocation>
        <location evidence="1">Cell membrane</location>
        <topology evidence="1">Multi-pass membrane protein</topology>
    </subcellularLocation>
</comment>
<evidence type="ECO:0000313" key="9">
    <source>
        <dbReference type="EMBL" id="GAH29558.1"/>
    </source>
</evidence>
<evidence type="ECO:0000256" key="2">
    <source>
        <dbReference type="ARBA" id="ARBA00022448"/>
    </source>
</evidence>
<dbReference type="SUPFAM" id="SSF161098">
    <property type="entry name" value="MetI-like"/>
    <property type="match status" value="1"/>
</dbReference>
<dbReference type="GO" id="GO:0005886">
    <property type="term" value="C:plasma membrane"/>
    <property type="evidence" value="ECO:0007669"/>
    <property type="project" value="UniProtKB-SubCell"/>
</dbReference>
<evidence type="ECO:0000256" key="5">
    <source>
        <dbReference type="ARBA" id="ARBA00022989"/>
    </source>
</evidence>
<evidence type="ECO:0000256" key="1">
    <source>
        <dbReference type="ARBA" id="ARBA00004651"/>
    </source>
</evidence>
<feature type="transmembrane region" description="Helical" evidence="7">
    <location>
        <begin position="210"/>
        <end position="228"/>
    </location>
</feature>
<keyword evidence="5 7" id="KW-1133">Transmembrane helix</keyword>
<dbReference type="InterPro" id="IPR035906">
    <property type="entry name" value="MetI-like_sf"/>
</dbReference>
<dbReference type="CDD" id="cd06261">
    <property type="entry name" value="TM_PBP2"/>
    <property type="match status" value="1"/>
</dbReference>
<keyword evidence="4 7" id="KW-0812">Transmembrane</keyword>
<feature type="transmembrane region" description="Helical" evidence="7">
    <location>
        <begin position="109"/>
        <end position="129"/>
    </location>
</feature>
<comment type="caution">
    <text evidence="9">The sequence shown here is derived from an EMBL/GenBank/DDBJ whole genome shotgun (WGS) entry which is preliminary data.</text>
</comment>
<evidence type="ECO:0000256" key="4">
    <source>
        <dbReference type="ARBA" id="ARBA00022692"/>
    </source>
</evidence>
<dbReference type="EMBL" id="BARU01000256">
    <property type="protein sequence ID" value="GAH29558.1"/>
    <property type="molecule type" value="Genomic_DNA"/>
</dbReference>
<dbReference type="Gene3D" id="1.10.3720.10">
    <property type="entry name" value="MetI-like"/>
    <property type="match status" value="1"/>
</dbReference>
<accession>X1G969</accession>
<evidence type="ECO:0000256" key="3">
    <source>
        <dbReference type="ARBA" id="ARBA00022475"/>
    </source>
</evidence>
<keyword evidence="2" id="KW-0813">Transport</keyword>
<gene>
    <name evidence="9" type="ORF">S03H2_00978</name>
</gene>
<proteinExistence type="predicted"/>
<feature type="transmembrane region" description="Helical" evidence="7">
    <location>
        <begin position="170"/>
        <end position="189"/>
    </location>
</feature>
<dbReference type="PROSITE" id="PS50928">
    <property type="entry name" value="ABC_TM1"/>
    <property type="match status" value="1"/>
</dbReference>
<dbReference type="GO" id="GO:0055085">
    <property type="term" value="P:transmembrane transport"/>
    <property type="evidence" value="ECO:0007669"/>
    <property type="project" value="InterPro"/>
</dbReference>
<keyword evidence="3" id="KW-1003">Cell membrane</keyword>
<feature type="transmembrane region" description="Helical" evidence="7">
    <location>
        <begin position="12"/>
        <end position="39"/>
    </location>
</feature>
<feature type="transmembrane region" description="Helical" evidence="7">
    <location>
        <begin position="73"/>
        <end position="97"/>
    </location>
</feature>
<dbReference type="PANTHER" id="PTHR43005:SF1">
    <property type="entry name" value="SPERMIDINE_PUTRESCINE TRANSPORT SYSTEM PERMEASE PROTEIN"/>
    <property type="match status" value="1"/>
</dbReference>
<dbReference type="InterPro" id="IPR000515">
    <property type="entry name" value="MetI-like"/>
</dbReference>